<evidence type="ECO:0000256" key="8">
    <source>
        <dbReference type="ARBA" id="ARBA00023136"/>
    </source>
</evidence>
<name>A0ABR6KXI1_9HYPH</name>
<sequence>MASGLWSGADGSDADARPQLGPRQRWARRKAILQQAAVLLLVATLAVLLVRNTVANLQARGLASGFDFLWQEAGFKMAFSLIAVEPTSTYGRVFLAGLLNSLLVAAISIVATTILGFIIGLARVSPSTPVRLVARGYVEVVRNLPLLLHLLLWQTVILRSLPTVREAIGFGDVAFLSNRGLYLPAPVAGGAAAILTAAVMAGLAAIVVGCVVRRRARARGETPPRFGLALVAGGLVGNAAAISTLDWQIPMLAGFDYRGGLKLMPEFVSLVAALIIYNAAFIAEIVRAGVQSVGRGQKEAALALGLSSKLILRLVIVPQALRVMIPPLANQYTHLIKASALATVVGFPDLVNVFLGTSLNQTGRAVEIVLITAFVYLTLSASVALATSAYARRVKLVER</sequence>
<keyword evidence="8 9" id="KW-0472">Membrane</keyword>
<evidence type="ECO:0000256" key="1">
    <source>
        <dbReference type="ARBA" id="ARBA00004429"/>
    </source>
</evidence>
<dbReference type="CDD" id="cd06261">
    <property type="entry name" value="TM_PBP2"/>
    <property type="match status" value="1"/>
</dbReference>
<evidence type="ECO:0000256" key="9">
    <source>
        <dbReference type="RuleBase" id="RU363032"/>
    </source>
</evidence>
<gene>
    <name evidence="11" type="ORF">GGQ99_000263</name>
</gene>
<feature type="transmembrane region" description="Helical" evidence="9">
    <location>
        <begin position="224"/>
        <end position="247"/>
    </location>
</feature>
<dbReference type="RefSeq" id="WP_183260119.1">
    <property type="nucleotide sequence ID" value="NZ_BAAAVZ010000008.1"/>
</dbReference>
<evidence type="ECO:0000256" key="4">
    <source>
        <dbReference type="ARBA" id="ARBA00022475"/>
    </source>
</evidence>
<feature type="transmembrane region" description="Helical" evidence="9">
    <location>
        <begin position="102"/>
        <end position="122"/>
    </location>
</feature>
<comment type="subcellular location">
    <subcellularLocation>
        <location evidence="1">Cell inner membrane</location>
        <topology evidence="1">Multi-pass membrane protein</topology>
    </subcellularLocation>
    <subcellularLocation>
        <location evidence="9">Cell membrane</location>
        <topology evidence="9">Multi-pass membrane protein</topology>
    </subcellularLocation>
</comment>
<comment type="similarity">
    <text evidence="2">Belongs to the binding-protein-dependent transport system permease family. HisMQ subfamily.</text>
</comment>
<keyword evidence="3 9" id="KW-0813">Transport</keyword>
<dbReference type="SUPFAM" id="SSF161098">
    <property type="entry name" value="MetI-like"/>
    <property type="match status" value="2"/>
</dbReference>
<feature type="transmembrane region" description="Helical" evidence="9">
    <location>
        <begin position="310"/>
        <end position="329"/>
    </location>
</feature>
<evidence type="ECO:0000256" key="6">
    <source>
        <dbReference type="ARBA" id="ARBA00022970"/>
    </source>
</evidence>
<feature type="domain" description="ABC transmembrane type-1" evidence="10">
    <location>
        <begin position="98"/>
        <end position="387"/>
    </location>
</feature>
<organism evidence="11 12">
    <name type="scientific">Aminobacter niigataensis</name>
    <dbReference type="NCBI Taxonomy" id="83265"/>
    <lineage>
        <taxon>Bacteria</taxon>
        <taxon>Pseudomonadati</taxon>
        <taxon>Pseudomonadota</taxon>
        <taxon>Alphaproteobacteria</taxon>
        <taxon>Hyphomicrobiales</taxon>
        <taxon>Phyllobacteriaceae</taxon>
        <taxon>Aminobacter</taxon>
    </lineage>
</organism>
<dbReference type="Pfam" id="PF00528">
    <property type="entry name" value="BPD_transp_1"/>
    <property type="match status" value="1"/>
</dbReference>
<evidence type="ECO:0000259" key="10">
    <source>
        <dbReference type="PROSITE" id="PS50928"/>
    </source>
</evidence>
<dbReference type="Gene3D" id="1.10.3720.10">
    <property type="entry name" value="MetI-like"/>
    <property type="match status" value="1"/>
</dbReference>
<feature type="transmembrane region" description="Helical" evidence="9">
    <location>
        <begin position="335"/>
        <end position="356"/>
    </location>
</feature>
<dbReference type="InterPro" id="IPR035906">
    <property type="entry name" value="MetI-like_sf"/>
</dbReference>
<dbReference type="PANTHER" id="PTHR30614:SF37">
    <property type="entry name" value="AMINO-ACID ABC TRANSPORTER PERMEASE PROTEIN YHDX-RELATED"/>
    <property type="match status" value="1"/>
</dbReference>
<keyword evidence="6" id="KW-0029">Amino-acid transport</keyword>
<keyword evidence="5 9" id="KW-0812">Transmembrane</keyword>
<evidence type="ECO:0000256" key="5">
    <source>
        <dbReference type="ARBA" id="ARBA00022692"/>
    </source>
</evidence>
<evidence type="ECO:0000256" key="3">
    <source>
        <dbReference type="ARBA" id="ARBA00022448"/>
    </source>
</evidence>
<evidence type="ECO:0000256" key="2">
    <source>
        <dbReference type="ARBA" id="ARBA00010072"/>
    </source>
</evidence>
<dbReference type="Proteomes" id="UP000539538">
    <property type="component" value="Unassembled WGS sequence"/>
</dbReference>
<feature type="transmembrane region" description="Helical" evidence="9">
    <location>
        <begin position="31"/>
        <end position="50"/>
    </location>
</feature>
<dbReference type="NCBIfam" id="TIGR01726">
    <property type="entry name" value="HEQRo_perm_3TM"/>
    <property type="match status" value="1"/>
</dbReference>
<dbReference type="InterPro" id="IPR000515">
    <property type="entry name" value="MetI-like"/>
</dbReference>
<dbReference type="EMBL" id="JACHOT010000001">
    <property type="protein sequence ID" value="MBB4648541.1"/>
    <property type="molecule type" value="Genomic_DNA"/>
</dbReference>
<reference evidence="11 12" key="1">
    <citation type="submission" date="2020-08" db="EMBL/GenBank/DDBJ databases">
        <title>Genomic Encyclopedia of Type Strains, Phase IV (KMG-IV): sequencing the most valuable type-strain genomes for metagenomic binning, comparative biology and taxonomic classification.</title>
        <authorList>
            <person name="Goeker M."/>
        </authorList>
    </citation>
    <scope>NUCLEOTIDE SEQUENCE [LARGE SCALE GENOMIC DNA]</scope>
    <source>
        <strain evidence="11 12">DSM 7050</strain>
    </source>
</reference>
<feature type="transmembrane region" description="Helical" evidence="9">
    <location>
        <begin position="267"/>
        <end position="290"/>
    </location>
</feature>
<protein>
    <submittedName>
        <fullName evidence="11">General L-amino acid transport system permease protein</fullName>
    </submittedName>
</protein>
<keyword evidence="12" id="KW-1185">Reference proteome</keyword>
<comment type="caution">
    <text evidence="11">The sequence shown here is derived from an EMBL/GenBank/DDBJ whole genome shotgun (WGS) entry which is preliminary data.</text>
</comment>
<accession>A0ABR6KXI1</accession>
<dbReference type="InterPro" id="IPR043429">
    <property type="entry name" value="ArtM/GltK/GlnP/TcyL/YhdX-like"/>
</dbReference>
<dbReference type="InterPro" id="IPR010065">
    <property type="entry name" value="AA_ABC_transptr_permease_3TM"/>
</dbReference>
<dbReference type="PROSITE" id="PS50928">
    <property type="entry name" value="ABC_TM1"/>
    <property type="match status" value="1"/>
</dbReference>
<keyword evidence="7 9" id="KW-1133">Transmembrane helix</keyword>
<keyword evidence="4" id="KW-1003">Cell membrane</keyword>
<evidence type="ECO:0000313" key="12">
    <source>
        <dbReference type="Proteomes" id="UP000539538"/>
    </source>
</evidence>
<proteinExistence type="inferred from homology"/>
<dbReference type="PANTHER" id="PTHR30614">
    <property type="entry name" value="MEMBRANE COMPONENT OF AMINO ACID ABC TRANSPORTER"/>
    <property type="match status" value="1"/>
</dbReference>
<evidence type="ECO:0000256" key="7">
    <source>
        <dbReference type="ARBA" id="ARBA00022989"/>
    </source>
</evidence>
<feature type="transmembrane region" description="Helical" evidence="9">
    <location>
        <begin position="368"/>
        <end position="391"/>
    </location>
</feature>
<feature type="transmembrane region" description="Helical" evidence="9">
    <location>
        <begin position="181"/>
        <end position="212"/>
    </location>
</feature>
<evidence type="ECO:0000313" key="11">
    <source>
        <dbReference type="EMBL" id="MBB4648541.1"/>
    </source>
</evidence>